<reference evidence="2" key="2">
    <citation type="submission" date="2015-01" db="EMBL/GenBank/DDBJ databases">
        <title>Evolutionary Origins and Diversification of the Mycorrhizal Mutualists.</title>
        <authorList>
            <consortium name="DOE Joint Genome Institute"/>
            <consortium name="Mycorrhizal Genomics Consortium"/>
            <person name="Kohler A."/>
            <person name="Kuo A."/>
            <person name="Nagy L.G."/>
            <person name="Floudas D."/>
            <person name="Copeland A."/>
            <person name="Barry K.W."/>
            <person name="Cichocki N."/>
            <person name="Veneault-Fourrey C."/>
            <person name="LaButti K."/>
            <person name="Lindquist E.A."/>
            <person name="Lipzen A."/>
            <person name="Lundell T."/>
            <person name="Morin E."/>
            <person name="Murat C."/>
            <person name="Riley R."/>
            <person name="Ohm R."/>
            <person name="Sun H."/>
            <person name="Tunlid A."/>
            <person name="Henrissat B."/>
            <person name="Grigoriev I.V."/>
            <person name="Hibbett D.S."/>
            <person name="Martin F."/>
        </authorList>
    </citation>
    <scope>NUCLEOTIDE SEQUENCE [LARGE SCALE GENOMIC DNA]</scope>
    <source>
        <strain evidence="2">MAFF 305830</strain>
    </source>
</reference>
<gene>
    <name evidence="1" type="ORF">M408DRAFT_329390</name>
</gene>
<keyword evidence="2" id="KW-1185">Reference proteome</keyword>
<proteinExistence type="predicted"/>
<dbReference type="AlphaFoldDB" id="A0A0C3BB30"/>
<accession>A0A0C3BB30</accession>
<protein>
    <submittedName>
        <fullName evidence="1">Uncharacterized protein</fullName>
    </submittedName>
</protein>
<sequence>MGGSQGAQMRSADISTFASTVRVGGSRVSSRCCPDCYSSARVSATYCDSQKA</sequence>
<evidence type="ECO:0000313" key="1">
    <source>
        <dbReference type="EMBL" id="KIM28631.1"/>
    </source>
</evidence>
<dbReference type="HOGENOM" id="CLU_3093228_0_0_1"/>
<dbReference type="EMBL" id="KN824292">
    <property type="protein sequence ID" value="KIM28631.1"/>
    <property type="molecule type" value="Genomic_DNA"/>
</dbReference>
<feature type="non-terminal residue" evidence="1">
    <location>
        <position position="52"/>
    </location>
</feature>
<organism evidence="1 2">
    <name type="scientific">Serendipita vermifera MAFF 305830</name>
    <dbReference type="NCBI Taxonomy" id="933852"/>
    <lineage>
        <taxon>Eukaryota</taxon>
        <taxon>Fungi</taxon>
        <taxon>Dikarya</taxon>
        <taxon>Basidiomycota</taxon>
        <taxon>Agaricomycotina</taxon>
        <taxon>Agaricomycetes</taxon>
        <taxon>Sebacinales</taxon>
        <taxon>Serendipitaceae</taxon>
        <taxon>Serendipita</taxon>
    </lineage>
</organism>
<reference evidence="1 2" key="1">
    <citation type="submission" date="2014-04" db="EMBL/GenBank/DDBJ databases">
        <authorList>
            <consortium name="DOE Joint Genome Institute"/>
            <person name="Kuo A."/>
            <person name="Zuccaro A."/>
            <person name="Kohler A."/>
            <person name="Nagy L.G."/>
            <person name="Floudas D."/>
            <person name="Copeland A."/>
            <person name="Barry K.W."/>
            <person name="Cichocki N."/>
            <person name="Veneault-Fourrey C."/>
            <person name="LaButti K."/>
            <person name="Lindquist E.A."/>
            <person name="Lipzen A."/>
            <person name="Lundell T."/>
            <person name="Morin E."/>
            <person name="Murat C."/>
            <person name="Sun H."/>
            <person name="Tunlid A."/>
            <person name="Henrissat B."/>
            <person name="Grigoriev I.V."/>
            <person name="Hibbett D.S."/>
            <person name="Martin F."/>
            <person name="Nordberg H.P."/>
            <person name="Cantor M.N."/>
            <person name="Hua S.X."/>
        </authorList>
    </citation>
    <scope>NUCLEOTIDE SEQUENCE [LARGE SCALE GENOMIC DNA]</scope>
    <source>
        <strain evidence="1 2">MAFF 305830</strain>
    </source>
</reference>
<name>A0A0C3BB30_SERVB</name>
<dbReference type="Proteomes" id="UP000054097">
    <property type="component" value="Unassembled WGS sequence"/>
</dbReference>
<evidence type="ECO:0000313" key="2">
    <source>
        <dbReference type="Proteomes" id="UP000054097"/>
    </source>
</evidence>